<evidence type="ECO:0000259" key="2">
    <source>
        <dbReference type="Pfam" id="PF22747"/>
    </source>
</evidence>
<sequence>MTPVPDVTRRPPRACPVCSSELIITGCGCPECGTGISGEFRMSAYDALTDDELEMLRVFLVSRGNMRELEKHLGVSYPTTRQRFADLLAKLDLEDPAETKKSVDRDAVLADVAAGRLSVDEAEKLLTD</sequence>
<organism evidence="3 4">
    <name type="scientific">Longivirga aurantiaca</name>
    <dbReference type="NCBI Taxonomy" id="1837743"/>
    <lineage>
        <taxon>Bacteria</taxon>
        <taxon>Bacillati</taxon>
        <taxon>Actinomycetota</taxon>
        <taxon>Actinomycetes</taxon>
        <taxon>Sporichthyales</taxon>
        <taxon>Sporichthyaceae</taxon>
        <taxon>Longivirga</taxon>
    </lineage>
</organism>
<dbReference type="EMBL" id="JBHSTI010000008">
    <property type="protein sequence ID" value="MFC6237345.1"/>
    <property type="molecule type" value="Genomic_DNA"/>
</dbReference>
<dbReference type="Pfam" id="PF22747">
    <property type="entry name" value="Zn_ribbon_DUF2089"/>
    <property type="match status" value="1"/>
</dbReference>
<dbReference type="Proteomes" id="UP001596138">
    <property type="component" value="Unassembled WGS sequence"/>
</dbReference>
<evidence type="ECO:0000313" key="4">
    <source>
        <dbReference type="Proteomes" id="UP001596138"/>
    </source>
</evidence>
<dbReference type="InterPro" id="IPR018658">
    <property type="entry name" value="DUF2089"/>
</dbReference>
<gene>
    <name evidence="3" type="ORF">ACFQGU_05620</name>
</gene>
<name>A0ABW1SZG1_9ACTN</name>
<feature type="domain" description="DUF2089" evidence="2">
    <location>
        <begin position="15"/>
        <end position="43"/>
    </location>
</feature>
<reference evidence="4" key="1">
    <citation type="journal article" date="2019" name="Int. J. Syst. Evol. Microbiol.">
        <title>The Global Catalogue of Microorganisms (GCM) 10K type strain sequencing project: providing services to taxonomists for standard genome sequencing and annotation.</title>
        <authorList>
            <consortium name="The Broad Institute Genomics Platform"/>
            <consortium name="The Broad Institute Genome Sequencing Center for Infectious Disease"/>
            <person name="Wu L."/>
            <person name="Ma J."/>
        </authorList>
    </citation>
    <scope>NUCLEOTIDE SEQUENCE [LARGE SCALE GENOMIC DNA]</scope>
    <source>
        <strain evidence="4">CGMCC 4.7317</strain>
    </source>
</reference>
<keyword evidence="4" id="KW-1185">Reference proteome</keyword>
<evidence type="ECO:0000313" key="3">
    <source>
        <dbReference type="EMBL" id="MFC6237345.1"/>
    </source>
</evidence>
<dbReference type="RefSeq" id="WP_386764565.1">
    <property type="nucleotide sequence ID" value="NZ_JBHSTI010000008.1"/>
</dbReference>
<dbReference type="InterPro" id="IPR053957">
    <property type="entry name" value="DUF2089_Zn_ribbon"/>
</dbReference>
<accession>A0ABW1SZG1</accession>
<evidence type="ECO:0000259" key="1">
    <source>
        <dbReference type="Pfam" id="PF09862"/>
    </source>
</evidence>
<comment type="caution">
    <text evidence="3">The sequence shown here is derived from an EMBL/GenBank/DDBJ whole genome shotgun (WGS) entry which is preliminary data.</text>
</comment>
<proteinExistence type="predicted"/>
<feature type="domain" description="DUF2089" evidence="1">
    <location>
        <begin position="48"/>
        <end position="93"/>
    </location>
</feature>
<dbReference type="Pfam" id="PF09862">
    <property type="entry name" value="DUF2089"/>
    <property type="match status" value="1"/>
</dbReference>
<protein>
    <submittedName>
        <fullName evidence="3">DUF2089 domain-containing protein</fullName>
    </submittedName>
</protein>